<dbReference type="InterPro" id="IPR027417">
    <property type="entry name" value="P-loop_NTPase"/>
</dbReference>
<keyword evidence="1" id="KW-0175">Coiled coil</keyword>
<dbReference type="GO" id="GO:0004713">
    <property type="term" value="F:protein tyrosine kinase activity"/>
    <property type="evidence" value="ECO:0007669"/>
    <property type="project" value="TreeGrafter"/>
</dbReference>
<dbReference type="GO" id="GO:0005886">
    <property type="term" value="C:plasma membrane"/>
    <property type="evidence" value="ECO:0007669"/>
    <property type="project" value="TreeGrafter"/>
</dbReference>
<dbReference type="AlphaFoldDB" id="A0A6M5Y474"/>
<name>A0A6M5Y474_9BACT</name>
<dbReference type="PANTHER" id="PTHR32309:SF13">
    <property type="entry name" value="FERRIC ENTEROBACTIN TRANSPORT PROTEIN FEPE"/>
    <property type="match status" value="1"/>
</dbReference>
<evidence type="ECO:0008006" key="5">
    <source>
        <dbReference type="Google" id="ProtNLM"/>
    </source>
</evidence>
<proteinExistence type="predicted"/>
<dbReference type="Gene3D" id="3.40.50.300">
    <property type="entry name" value="P-loop containing nucleotide triphosphate hydrolases"/>
    <property type="match status" value="1"/>
</dbReference>
<keyword evidence="2" id="KW-0812">Transmembrane</keyword>
<evidence type="ECO:0000313" key="3">
    <source>
        <dbReference type="EMBL" id="QJW88160.1"/>
    </source>
</evidence>
<gene>
    <name evidence="3" type="ORF">HNV11_01575</name>
</gene>
<feature type="transmembrane region" description="Helical" evidence="2">
    <location>
        <begin position="14"/>
        <end position="32"/>
    </location>
</feature>
<feature type="coiled-coil region" evidence="1">
    <location>
        <begin position="308"/>
        <end position="355"/>
    </location>
</feature>
<keyword evidence="2" id="KW-1133">Transmembrane helix</keyword>
<dbReference type="InterPro" id="IPR050445">
    <property type="entry name" value="Bact_polysacc_biosynth/exp"/>
</dbReference>
<dbReference type="RefSeq" id="WP_171737993.1">
    <property type="nucleotide sequence ID" value="NZ_CP053435.1"/>
</dbReference>
<dbReference type="EMBL" id="CP053435">
    <property type="protein sequence ID" value="QJW88160.1"/>
    <property type="molecule type" value="Genomic_DNA"/>
</dbReference>
<dbReference type="SUPFAM" id="SSF52540">
    <property type="entry name" value="P-loop containing nucleoside triphosphate hydrolases"/>
    <property type="match status" value="1"/>
</dbReference>
<feature type="transmembrane region" description="Helical" evidence="2">
    <location>
        <begin position="468"/>
        <end position="492"/>
    </location>
</feature>
<dbReference type="Proteomes" id="UP000502756">
    <property type="component" value="Chromosome"/>
</dbReference>
<sequence>MNITTLLRLLKRNLIWLLALPLITAVTVYVLTMNMAGQYESKATLYTGLASSYSIRSDEKGKLDFYAIANALDNIVTTLEAPNTLAQVGRRLLAQHLLLQKPDPMVLSAKGFKELQETVGDSLRRLIVVPGSVDSTTKRIENLIRQPGASGLADLLEASGSKYSADGIGDNLIAKRAGTMTDIISLAYKSDDPAVTQQTLNLLVDVFTNRYMDSKSTETRSVVQFYENKTREAANKLQAAEAKLQSFGSSNEIVNYDEQAKAAASGKSTLEMDYQREQMRNRGARAGVATLEKRLKERSSFLLTSGELRAKRDELSTASERLANAEVTGQPRKVIDVLQARVNSLSEDLKNIAQKYYSEGNSSDALPQESVMSEWLSKVLEYDESTARLEVYQKHLNDYDASIQKLAPLGPQLIHLRREVDVAEKEYMSVLNGLNMAKLQQKNVEMAGPINMIDKPDYPQKSSNVTRWLIVIGSFVGMLFLVILMLSLRTWMNNRIQNPERAEQITGLSLAAAFPLIHGRFVNRLRSMKHSMIEQLRSAVVVELSQQSRPQPHLITILSTRPAQGKTWVGNALSAKFAMAGHRVAYLYPEGSALIPDETATPGLSRVQVIPYAVQDDFVDTQRAESLIEGHSDLIPTDYDYIFLELPSLMETAIPAHLAVQSSVSLVVIDAQSVWTKTDQSLTDLYRRASHNGCVLGVLNRIDMVLVDALPATETSLHRPALPPAPSSTAVVKSA</sequence>
<keyword evidence="2" id="KW-0472">Membrane</keyword>
<reference evidence="3 4" key="1">
    <citation type="submission" date="2020-05" db="EMBL/GenBank/DDBJ databases">
        <title>Genome sequencing of Spirosoma sp. TS118.</title>
        <authorList>
            <person name="Lee J.-H."/>
            <person name="Jeong S."/>
            <person name="Zhao L."/>
            <person name="Jung J.-H."/>
            <person name="Kim M.-K."/>
            <person name="Lim S."/>
        </authorList>
    </citation>
    <scope>NUCLEOTIDE SEQUENCE [LARGE SCALE GENOMIC DNA]</scope>
    <source>
        <strain evidence="3 4">TS118</strain>
    </source>
</reference>
<dbReference type="PANTHER" id="PTHR32309">
    <property type="entry name" value="TYROSINE-PROTEIN KINASE"/>
    <property type="match status" value="1"/>
</dbReference>
<keyword evidence="4" id="KW-1185">Reference proteome</keyword>
<evidence type="ECO:0000313" key="4">
    <source>
        <dbReference type="Proteomes" id="UP000502756"/>
    </source>
</evidence>
<accession>A0A6M5Y474</accession>
<organism evidence="3 4">
    <name type="scientific">Spirosoma taeanense</name>
    <dbReference type="NCBI Taxonomy" id="2735870"/>
    <lineage>
        <taxon>Bacteria</taxon>
        <taxon>Pseudomonadati</taxon>
        <taxon>Bacteroidota</taxon>
        <taxon>Cytophagia</taxon>
        <taxon>Cytophagales</taxon>
        <taxon>Cytophagaceae</taxon>
        <taxon>Spirosoma</taxon>
    </lineage>
</organism>
<protein>
    <recommendedName>
        <fullName evidence="5">Lipopolysaccharide biosynthesis protein</fullName>
    </recommendedName>
</protein>
<evidence type="ECO:0000256" key="1">
    <source>
        <dbReference type="SAM" id="Coils"/>
    </source>
</evidence>
<dbReference type="KEGG" id="stae:HNV11_01575"/>
<evidence type="ECO:0000256" key="2">
    <source>
        <dbReference type="SAM" id="Phobius"/>
    </source>
</evidence>